<comment type="subunit">
    <text evidence="5">Component of the RNA polymerase III (Pol III) complex consisting of 17 subunits.</text>
</comment>
<accession>A0A8H7PJW8</accession>
<dbReference type="InterPro" id="IPR039748">
    <property type="entry name" value="RPC3"/>
</dbReference>
<dbReference type="InterPro" id="IPR055207">
    <property type="entry name" value="POLR3C_WHD"/>
</dbReference>
<dbReference type="GO" id="GO:0003697">
    <property type="term" value="F:single-stranded DNA binding"/>
    <property type="evidence" value="ECO:0007669"/>
    <property type="project" value="UniProtKB-UniRule"/>
</dbReference>
<protein>
    <recommendedName>
        <fullName evidence="5">DNA-directed RNA polymerase III subunit RPC3</fullName>
        <shortName evidence="5">RNA polymerase III subunit C3</shortName>
    </recommendedName>
</protein>
<dbReference type="EMBL" id="JAEPQZ010000011">
    <property type="protein sequence ID" value="KAG2175484.1"/>
    <property type="molecule type" value="Genomic_DNA"/>
</dbReference>
<dbReference type="Pfam" id="PF22536">
    <property type="entry name" value="WHD_POLR3C"/>
    <property type="match status" value="1"/>
</dbReference>
<dbReference type="Proteomes" id="UP000654370">
    <property type="component" value="Unassembled WGS sequence"/>
</dbReference>
<evidence type="ECO:0000256" key="4">
    <source>
        <dbReference type="ARBA" id="ARBA00023242"/>
    </source>
</evidence>
<evidence type="ECO:0000256" key="3">
    <source>
        <dbReference type="ARBA" id="ARBA00023163"/>
    </source>
</evidence>
<organism evidence="7 8">
    <name type="scientific">Mortierella isabellina</name>
    <name type="common">Filamentous fungus</name>
    <name type="synonym">Umbelopsis isabellina</name>
    <dbReference type="NCBI Taxonomy" id="91625"/>
    <lineage>
        <taxon>Eukaryota</taxon>
        <taxon>Fungi</taxon>
        <taxon>Fungi incertae sedis</taxon>
        <taxon>Mucoromycota</taxon>
        <taxon>Mucoromycotina</taxon>
        <taxon>Umbelopsidomycetes</taxon>
        <taxon>Umbelopsidales</taxon>
        <taxon>Umbelopsidaceae</taxon>
        <taxon>Umbelopsis</taxon>
    </lineage>
</organism>
<comment type="subcellular location">
    <subcellularLocation>
        <location evidence="1 5">Nucleus</location>
    </subcellularLocation>
</comment>
<keyword evidence="2 5" id="KW-0240">DNA-directed RNA polymerase</keyword>
<evidence type="ECO:0000313" key="7">
    <source>
        <dbReference type="EMBL" id="KAG2175484.1"/>
    </source>
</evidence>
<dbReference type="InterPro" id="IPR036388">
    <property type="entry name" value="WH-like_DNA-bd_sf"/>
</dbReference>
<keyword evidence="4 5" id="KW-0539">Nucleus</keyword>
<sequence length="283" mass="32322">MQAVIDEATFTINRGAGQVLRLFLEQCEEGGLSGSTKDESRPTSALHVASVLPHDMLTDSGLAQDEDSRDAGQSTASDIVTEYFELLRQCQSKFIKRSEHGGSNFFVVDYKSIRQYMRSKLLYKILKSKFGQKPCRIARILIDKGKLEEKQVQKLAMLPAKDTREQLALLCTHGICDIQEVPKSADRAPSRTIFLWFVNLDKCYKEILMDLYRSIANVRQRSRHELAIRQRLLAKMERKDVSANQNLLSEADKKAVEKLNKVMEKLAVSEARLDEMVMIFRDF</sequence>
<keyword evidence="3 5" id="KW-0804">Transcription</keyword>
<gene>
    <name evidence="7" type="ORF">INT43_001131</name>
</gene>
<feature type="domain" description="DNA-directed RNA polymerase III subunit RPC3 winged-helix" evidence="6">
    <location>
        <begin position="124"/>
        <end position="198"/>
    </location>
</feature>
<dbReference type="PANTHER" id="PTHR12949">
    <property type="entry name" value="RNA POLYMERASE III DNA DIRECTED -RELATED"/>
    <property type="match status" value="1"/>
</dbReference>
<dbReference type="Gene3D" id="1.10.10.10">
    <property type="entry name" value="Winged helix-like DNA-binding domain superfamily/Winged helix DNA-binding domain"/>
    <property type="match status" value="2"/>
</dbReference>
<comment type="similarity">
    <text evidence="5">Belongs to the RNA polymerase beta chain family.</text>
</comment>
<proteinExistence type="inferred from homology"/>
<evidence type="ECO:0000256" key="5">
    <source>
        <dbReference type="RuleBase" id="RU367076"/>
    </source>
</evidence>
<evidence type="ECO:0000256" key="2">
    <source>
        <dbReference type="ARBA" id="ARBA00022478"/>
    </source>
</evidence>
<comment type="function">
    <text evidence="5">DNA-dependent RNA polymerase catalyzes the transcription of DNA into RNA using the four ribonucleoside triphosphates as substrates. Specific core component of RNA polymerase III which synthesizes small RNAs, such as 5S rRNA and tRNAs.</text>
</comment>
<evidence type="ECO:0000313" key="8">
    <source>
        <dbReference type="Proteomes" id="UP000654370"/>
    </source>
</evidence>
<comment type="caution">
    <text evidence="7">The sequence shown here is derived from an EMBL/GenBank/DDBJ whole genome shotgun (WGS) entry which is preliminary data.</text>
</comment>
<dbReference type="GO" id="GO:0005666">
    <property type="term" value="C:RNA polymerase III complex"/>
    <property type="evidence" value="ECO:0007669"/>
    <property type="project" value="UniProtKB-UniRule"/>
</dbReference>
<dbReference type="PANTHER" id="PTHR12949:SF0">
    <property type="entry name" value="DNA-DIRECTED RNA POLYMERASE III SUBUNIT RPC3"/>
    <property type="match status" value="1"/>
</dbReference>
<dbReference type="OrthoDB" id="272392at2759"/>
<reference evidence="7" key="1">
    <citation type="submission" date="2020-12" db="EMBL/GenBank/DDBJ databases">
        <title>Metabolic potential, ecology and presence of endohyphal bacteria is reflected in genomic diversity of Mucoromycotina.</title>
        <authorList>
            <person name="Muszewska A."/>
            <person name="Okrasinska A."/>
            <person name="Steczkiewicz K."/>
            <person name="Drgas O."/>
            <person name="Orlowska M."/>
            <person name="Perlinska-Lenart U."/>
            <person name="Aleksandrzak-Piekarczyk T."/>
            <person name="Szatraj K."/>
            <person name="Zielenkiewicz U."/>
            <person name="Pilsyk S."/>
            <person name="Malc E."/>
            <person name="Mieczkowski P."/>
            <person name="Kruszewska J.S."/>
            <person name="Biernat P."/>
            <person name="Pawlowska J."/>
        </authorList>
    </citation>
    <scope>NUCLEOTIDE SEQUENCE</scope>
    <source>
        <strain evidence="7">WA0000067209</strain>
    </source>
</reference>
<dbReference type="AlphaFoldDB" id="A0A8H7PJW8"/>
<evidence type="ECO:0000256" key="1">
    <source>
        <dbReference type="ARBA" id="ARBA00004123"/>
    </source>
</evidence>
<keyword evidence="8" id="KW-1185">Reference proteome</keyword>
<evidence type="ECO:0000259" key="6">
    <source>
        <dbReference type="Pfam" id="PF22536"/>
    </source>
</evidence>
<name>A0A8H7PJW8_MORIS</name>